<dbReference type="Proteomes" id="UP001164929">
    <property type="component" value="Chromosome 12"/>
</dbReference>
<proteinExistence type="predicted"/>
<accession>A0AAD6M0C1</accession>
<name>A0AAD6M0C1_9ROSI</name>
<dbReference type="AlphaFoldDB" id="A0AAD6M0C1"/>
<dbReference type="EMBL" id="JAQIZT010000012">
    <property type="protein sequence ID" value="KAJ6976515.1"/>
    <property type="molecule type" value="Genomic_DNA"/>
</dbReference>
<protein>
    <submittedName>
        <fullName evidence="1">Uncharacterized protein</fullName>
    </submittedName>
</protein>
<organism evidence="1 2">
    <name type="scientific">Populus alba x Populus x berolinensis</name>
    <dbReference type="NCBI Taxonomy" id="444605"/>
    <lineage>
        <taxon>Eukaryota</taxon>
        <taxon>Viridiplantae</taxon>
        <taxon>Streptophyta</taxon>
        <taxon>Embryophyta</taxon>
        <taxon>Tracheophyta</taxon>
        <taxon>Spermatophyta</taxon>
        <taxon>Magnoliopsida</taxon>
        <taxon>eudicotyledons</taxon>
        <taxon>Gunneridae</taxon>
        <taxon>Pentapetalae</taxon>
        <taxon>rosids</taxon>
        <taxon>fabids</taxon>
        <taxon>Malpighiales</taxon>
        <taxon>Salicaceae</taxon>
        <taxon>Saliceae</taxon>
        <taxon>Populus</taxon>
    </lineage>
</organism>
<sequence length="86" mass="9603">MLVGGLVVLEFSINKKNNCCVFLPYKKLGFCSLGLTFNALDYCFGRSNIYGFWAFLEGLESSSSAAVCFSWRVSLSQLRGWPLPMC</sequence>
<reference evidence="1" key="1">
    <citation type="journal article" date="2023" name="Mol. Ecol. Resour.">
        <title>Chromosome-level genome assembly of a triploid poplar Populus alba 'Berolinensis'.</title>
        <authorList>
            <person name="Chen S."/>
            <person name="Yu Y."/>
            <person name="Wang X."/>
            <person name="Wang S."/>
            <person name="Zhang T."/>
            <person name="Zhou Y."/>
            <person name="He R."/>
            <person name="Meng N."/>
            <person name="Wang Y."/>
            <person name="Liu W."/>
            <person name="Liu Z."/>
            <person name="Liu J."/>
            <person name="Guo Q."/>
            <person name="Huang H."/>
            <person name="Sederoff R.R."/>
            <person name="Wang G."/>
            <person name="Qu G."/>
            <person name="Chen S."/>
        </authorList>
    </citation>
    <scope>NUCLEOTIDE SEQUENCE</scope>
    <source>
        <strain evidence="1">SC-2020</strain>
    </source>
</reference>
<evidence type="ECO:0000313" key="2">
    <source>
        <dbReference type="Proteomes" id="UP001164929"/>
    </source>
</evidence>
<comment type="caution">
    <text evidence="1">The sequence shown here is derived from an EMBL/GenBank/DDBJ whole genome shotgun (WGS) entry which is preliminary data.</text>
</comment>
<evidence type="ECO:0000313" key="1">
    <source>
        <dbReference type="EMBL" id="KAJ6976515.1"/>
    </source>
</evidence>
<gene>
    <name evidence="1" type="ORF">NC653_028605</name>
</gene>
<keyword evidence="2" id="KW-1185">Reference proteome</keyword>